<dbReference type="OrthoDB" id="980661at2"/>
<protein>
    <submittedName>
        <fullName evidence="1">Uncharacterized protein DUF2255</fullName>
    </submittedName>
</protein>
<gene>
    <name evidence="1" type="ORF">B0O44_107138</name>
</gene>
<dbReference type="EMBL" id="QKLU01000007">
    <property type="protein sequence ID" value="PYF71523.1"/>
    <property type="molecule type" value="Genomic_DNA"/>
</dbReference>
<proteinExistence type="predicted"/>
<accession>A0A318U9R2</accession>
<dbReference type="Pfam" id="PF10012">
    <property type="entry name" value="DUF2255"/>
    <property type="match status" value="1"/>
</dbReference>
<sequence length="126" mass="14490">MKNFENPVLEYIHKHNLVGIRAGKDRTTFLNIWMVAFQNRIFARSWGLAEKSWYHCLKEGEQGAIQYGTNVVLVKGIIPHDLDVITPLINAAYLLKYDTGGDNSYYAHGITEPEHIKRTMEFIPLL</sequence>
<reference evidence="1 2" key="1">
    <citation type="submission" date="2018-06" db="EMBL/GenBank/DDBJ databases">
        <title>Genomic Encyclopedia of Archaeal and Bacterial Type Strains, Phase II (KMG-II): from individual species to whole genera.</title>
        <authorList>
            <person name="Goeker M."/>
        </authorList>
    </citation>
    <scope>NUCLEOTIDE SEQUENCE [LARGE SCALE GENOMIC DNA]</scope>
    <source>
        <strain evidence="1 2">DSM 27372</strain>
    </source>
</reference>
<evidence type="ECO:0000313" key="1">
    <source>
        <dbReference type="EMBL" id="PYF71523.1"/>
    </source>
</evidence>
<name>A0A318U9R2_9SPHI</name>
<comment type="caution">
    <text evidence="1">The sequence shown here is derived from an EMBL/GenBank/DDBJ whole genome shotgun (WGS) entry which is preliminary data.</text>
</comment>
<keyword evidence="2" id="KW-1185">Reference proteome</keyword>
<evidence type="ECO:0000313" key="2">
    <source>
        <dbReference type="Proteomes" id="UP000248198"/>
    </source>
</evidence>
<dbReference type="AlphaFoldDB" id="A0A318U9R2"/>
<dbReference type="RefSeq" id="WP_110833669.1">
    <property type="nucleotide sequence ID" value="NZ_QKLU01000007.1"/>
</dbReference>
<organism evidence="1 2">
    <name type="scientific">Pedobacter nutrimenti</name>
    <dbReference type="NCBI Taxonomy" id="1241337"/>
    <lineage>
        <taxon>Bacteria</taxon>
        <taxon>Pseudomonadati</taxon>
        <taxon>Bacteroidota</taxon>
        <taxon>Sphingobacteriia</taxon>
        <taxon>Sphingobacteriales</taxon>
        <taxon>Sphingobacteriaceae</taxon>
        <taxon>Pedobacter</taxon>
    </lineage>
</organism>
<dbReference type="Proteomes" id="UP000248198">
    <property type="component" value="Unassembled WGS sequence"/>
</dbReference>
<dbReference type="InterPro" id="IPR016888">
    <property type="entry name" value="UCP028498"/>
</dbReference>